<keyword evidence="1" id="KW-1133">Transmembrane helix</keyword>
<dbReference type="AlphaFoldDB" id="A0A3R9X943"/>
<keyword evidence="1" id="KW-0472">Membrane</keyword>
<proteinExistence type="predicted"/>
<feature type="transmembrane region" description="Helical" evidence="1">
    <location>
        <begin position="12"/>
        <end position="31"/>
    </location>
</feature>
<sequence>MDRSGDEGLAGWLVDGAAAAAFACGLAYASFRLGGAAWVLPATSLGFGVALGGLRRVGSRQAPLRLPAFTPAALFDDAEDALLLTEVATGFGPEELLLDQLLAPENDELLLDDPLPEADRDARVVQLFGPGTGRPLPTAGELSARIDAHLLKGAGGATTAGVAEGIAGPGASVHPLNADASAALHHALADLKRTLASRRG</sequence>
<protein>
    <submittedName>
        <fullName evidence="2">Uncharacterized protein</fullName>
    </submittedName>
</protein>
<gene>
    <name evidence="2" type="ORF">HMF7854_13060</name>
</gene>
<comment type="caution">
    <text evidence="2">The sequence shown here is derived from an EMBL/GenBank/DDBJ whole genome shotgun (WGS) entry which is preliminary data.</text>
</comment>
<evidence type="ECO:0000256" key="1">
    <source>
        <dbReference type="SAM" id="Phobius"/>
    </source>
</evidence>
<organism evidence="2 3">
    <name type="scientific">Sphingomonas ginkgonis</name>
    <dbReference type="NCBI Taxonomy" id="2315330"/>
    <lineage>
        <taxon>Bacteria</taxon>
        <taxon>Pseudomonadati</taxon>
        <taxon>Pseudomonadota</taxon>
        <taxon>Alphaproteobacteria</taxon>
        <taxon>Sphingomonadales</taxon>
        <taxon>Sphingomonadaceae</taxon>
        <taxon>Sphingomonas</taxon>
    </lineage>
</organism>
<feature type="transmembrane region" description="Helical" evidence="1">
    <location>
        <begin position="37"/>
        <end position="54"/>
    </location>
</feature>
<evidence type="ECO:0000313" key="3">
    <source>
        <dbReference type="Proteomes" id="UP000274661"/>
    </source>
</evidence>
<keyword evidence="3" id="KW-1185">Reference proteome</keyword>
<dbReference type="EMBL" id="RWJF01000001">
    <property type="protein sequence ID" value="RST31660.1"/>
    <property type="molecule type" value="Genomic_DNA"/>
</dbReference>
<name>A0A3R9X943_9SPHN</name>
<dbReference type="RefSeq" id="WP_126719593.1">
    <property type="nucleotide sequence ID" value="NZ_RWJF01000001.1"/>
</dbReference>
<accession>A0A3R9X943</accession>
<dbReference type="Proteomes" id="UP000274661">
    <property type="component" value="Unassembled WGS sequence"/>
</dbReference>
<keyword evidence="1" id="KW-0812">Transmembrane</keyword>
<evidence type="ECO:0000313" key="2">
    <source>
        <dbReference type="EMBL" id="RST31660.1"/>
    </source>
</evidence>
<reference evidence="2 3" key="1">
    <citation type="submission" date="2018-12" db="EMBL/GenBank/DDBJ databases">
        <title>Sphingomonas sp. HMF7854 Genome sequencing and assembly.</title>
        <authorList>
            <person name="Cha I."/>
            <person name="Kang H."/>
            <person name="Kim H."/>
            <person name="Kang J."/>
            <person name="Joh K."/>
        </authorList>
    </citation>
    <scope>NUCLEOTIDE SEQUENCE [LARGE SCALE GENOMIC DNA]</scope>
    <source>
        <strain evidence="2 3">HMF7854</strain>
    </source>
</reference>